<sequence>MKTEEELRNWIRNYARSIPEEDRGNFLEQMQTRKSCSHKEILQELTDWCEKVEEGEITLSCSGYEEYGESWWDRDWVTEYEDPMGIGAQLKRYYEEAEQAVYDRDYESASRMYWSLGVLNITADDVYGGEPAELGIEEMVSEKLVSLNLKQIASLTLYSTYQAYELPERIPKLYGFFSWHMFENTGIEDMMSAGREPLQKIDEFLKAWITYLREQNDSYTSRLLIEAVTFQSGTEGLLEEAKRTANQHPRLYIQILEQFFQDEEWNRLREEGTEALRRMKRNMEIRDKVARMTAAAAIHTGDSKTAAEAIKEAFCSKPTAANYFRILTCGDGCGRDDMKRVPELAERLQQEQRQQNNGAAGQRARYYWSEPKETDVYWQTEQDRLGIRFLDGDCQTIWQECRKTKNALGWTGEFISEGVPMLLAILYENNFEGRAMQAMVSVIKQYIGYEKEYDEPEFTERFLQWKKQTVIPEDVKKEILAYLTKTIDARVEAIVGGGHRGSYYKAARLGAALGEVEESMGKRNGKEKRVSKYLAEFPRHRAFKQEMKAYM</sequence>
<protein>
    <recommendedName>
        <fullName evidence="1">PH domain-containing protein</fullName>
    </recommendedName>
</protein>
<comment type="caution">
    <text evidence="2">The sequence shown here is derived from an EMBL/GenBank/DDBJ whole genome shotgun (WGS) entry which is preliminary data.</text>
</comment>
<reference evidence="2" key="1">
    <citation type="journal article" date="2021" name="PeerJ">
        <title>Extensive microbial diversity within the chicken gut microbiome revealed by metagenomics and culture.</title>
        <authorList>
            <person name="Gilroy R."/>
            <person name="Ravi A."/>
            <person name="Getino M."/>
            <person name="Pursley I."/>
            <person name="Horton D.L."/>
            <person name="Alikhan N.F."/>
            <person name="Baker D."/>
            <person name="Gharbi K."/>
            <person name="Hall N."/>
            <person name="Watson M."/>
            <person name="Adriaenssens E.M."/>
            <person name="Foster-Nyarko E."/>
            <person name="Jarju S."/>
            <person name="Secka A."/>
            <person name="Antonio M."/>
            <person name="Oren A."/>
            <person name="Chaudhuri R.R."/>
            <person name="La Ragione R."/>
            <person name="Hildebrand F."/>
            <person name="Pallen M.J."/>
        </authorList>
    </citation>
    <scope>NUCLEOTIDE SEQUENCE</scope>
    <source>
        <strain evidence="2">CHK196-3914</strain>
    </source>
</reference>
<accession>A0A9D2G7K3</accession>
<dbReference type="Proteomes" id="UP000824116">
    <property type="component" value="Unassembled WGS sequence"/>
</dbReference>
<dbReference type="PROSITE" id="PS50003">
    <property type="entry name" value="PH_DOMAIN"/>
    <property type="match status" value="1"/>
</dbReference>
<evidence type="ECO:0000313" key="3">
    <source>
        <dbReference type="Proteomes" id="UP000824116"/>
    </source>
</evidence>
<reference evidence="2" key="2">
    <citation type="submission" date="2021-04" db="EMBL/GenBank/DDBJ databases">
        <authorList>
            <person name="Gilroy R."/>
        </authorList>
    </citation>
    <scope>NUCLEOTIDE SEQUENCE</scope>
    <source>
        <strain evidence="2">CHK196-3914</strain>
    </source>
</reference>
<evidence type="ECO:0000313" key="2">
    <source>
        <dbReference type="EMBL" id="HIZ74593.1"/>
    </source>
</evidence>
<gene>
    <name evidence="2" type="ORF">H9723_05015</name>
</gene>
<dbReference type="EMBL" id="DXAY01000119">
    <property type="protein sequence ID" value="HIZ74593.1"/>
    <property type="molecule type" value="Genomic_DNA"/>
</dbReference>
<dbReference type="InterPro" id="IPR001849">
    <property type="entry name" value="PH_domain"/>
</dbReference>
<feature type="domain" description="PH" evidence="1">
    <location>
        <begin position="1"/>
        <end position="19"/>
    </location>
</feature>
<organism evidence="2 3">
    <name type="scientific">Candidatus Mediterraneibacter stercoravium</name>
    <dbReference type="NCBI Taxonomy" id="2838685"/>
    <lineage>
        <taxon>Bacteria</taxon>
        <taxon>Bacillati</taxon>
        <taxon>Bacillota</taxon>
        <taxon>Clostridia</taxon>
        <taxon>Lachnospirales</taxon>
        <taxon>Lachnospiraceae</taxon>
        <taxon>Mediterraneibacter</taxon>
    </lineage>
</organism>
<dbReference type="AlphaFoldDB" id="A0A9D2G7K3"/>
<evidence type="ECO:0000259" key="1">
    <source>
        <dbReference type="PROSITE" id="PS50003"/>
    </source>
</evidence>
<name>A0A9D2G7K3_9FIRM</name>
<proteinExistence type="predicted"/>